<dbReference type="AlphaFoldDB" id="A0A6A6SIQ9"/>
<dbReference type="PANTHER" id="PTHR16861:SF4">
    <property type="entry name" value="SH3 DOMAIN PROTEIN (AFU_ORTHOLOGUE AFUA_1G13610)"/>
    <property type="match status" value="1"/>
</dbReference>
<evidence type="ECO:0000313" key="4">
    <source>
        <dbReference type="Proteomes" id="UP000799753"/>
    </source>
</evidence>
<dbReference type="EMBL" id="MU006776">
    <property type="protein sequence ID" value="KAF2646543.1"/>
    <property type="molecule type" value="Genomic_DNA"/>
</dbReference>
<feature type="region of interest" description="Disordered" evidence="1">
    <location>
        <begin position="112"/>
        <end position="158"/>
    </location>
</feature>
<reference evidence="3" key="1">
    <citation type="journal article" date="2020" name="Stud. Mycol.">
        <title>101 Dothideomycetes genomes: a test case for predicting lifestyles and emergence of pathogens.</title>
        <authorList>
            <person name="Haridas S."/>
            <person name="Albert R."/>
            <person name="Binder M."/>
            <person name="Bloem J."/>
            <person name="Labutti K."/>
            <person name="Salamov A."/>
            <person name="Andreopoulos B."/>
            <person name="Baker S."/>
            <person name="Barry K."/>
            <person name="Bills G."/>
            <person name="Bluhm B."/>
            <person name="Cannon C."/>
            <person name="Castanera R."/>
            <person name="Culley D."/>
            <person name="Daum C."/>
            <person name="Ezra D."/>
            <person name="Gonzalez J."/>
            <person name="Henrissat B."/>
            <person name="Kuo A."/>
            <person name="Liang C."/>
            <person name="Lipzen A."/>
            <person name="Lutzoni F."/>
            <person name="Magnuson J."/>
            <person name="Mondo S."/>
            <person name="Nolan M."/>
            <person name="Ohm R."/>
            <person name="Pangilinan J."/>
            <person name="Park H.-J."/>
            <person name="Ramirez L."/>
            <person name="Alfaro M."/>
            <person name="Sun H."/>
            <person name="Tritt A."/>
            <person name="Yoshinaga Y."/>
            <person name="Zwiers L.-H."/>
            <person name="Turgeon B."/>
            <person name="Goodwin S."/>
            <person name="Spatafora J."/>
            <person name="Crous P."/>
            <person name="Grigoriev I."/>
        </authorList>
    </citation>
    <scope>NUCLEOTIDE SEQUENCE</scope>
    <source>
        <strain evidence="3">CBS 473.64</strain>
    </source>
</reference>
<evidence type="ECO:0000313" key="3">
    <source>
        <dbReference type="EMBL" id="KAF2646543.1"/>
    </source>
</evidence>
<gene>
    <name evidence="3" type="ORF">P280DRAFT_415937</name>
</gene>
<protein>
    <submittedName>
        <fullName evidence="3">Uncharacterized protein</fullName>
    </submittedName>
</protein>
<proteinExistence type="predicted"/>
<keyword evidence="2" id="KW-0812">Transmembrane</keyword>
<keyword evidence="4" id="KW-1185">Reference proteome</keyword>
<evidence type="ECO:0000256" key="2">
    <source>
        <dbReference type="SAM" id="Phobius"/>
    </source>
</evidence>
<accession>A0A6A6SIQ9</accession>
<feature type="transmembrane region" description="Helical" evidence="2">
    <location>
        <begin position="167"/>
        <end position="190"/>
    </location>
</feature>
<dbReference type="OrthoDB" id="5421765at2759"/>
<evidence type="ECO:0000256" key="1">
    <source>
        <dbReference type="SAM" id="MobiDB-lite"/>
    </source>
</evidence>
<name>A0A6A6SIQ9_9PLEO</name>
<dbReference type="Proteomes" id="UP000799753">
    <property type="component" value="Unassembled WGS sequence"/>
</dbReference>
<dbReference type="PANTHER" id="PTHR16861">
    <property type="entry name" value="GLYCOPROTEIN 38"/>
    <property type="match status" value="1"/>
</dbReference>
<feature type="compositionally biased region" description="Low complexity" evidence="1">
    <location>
        <begin position="112"/>
        <end position="153"/>
    </location>
</feature>
<keyword evidence="2" id="KW-1133">Transmembrane helix</keyword>
<keyword evidence="2" id="KW-0472">Membrane</keyword>
<sequence>MASLKEGDIQVAVTTITNPASPTETRTYTFYTANSAPNAFLYATTGTAPALTISPNTWLQDTWVAYSWEPSKNAFWPKDGPFAATSPLSALNTIALTSGGISTSAASITSAVTNPSGTTSPPPANGSSTSSTSSIPSSTSSIPSSTSPTPSSTGKMDPKKNGLGTGAVVGVAIGCLIAGALIAGLLAFCFMKRKKPKSARDSEASALALMYQEKGPAVKAVSVPFAMEGGIPQPLEDKAVSGEISKISNLIKNHVQSYYHSKSVNPGLIDYDDIQALGDDLPVSVGTLTTLLGNAATREPALRFCIAWVITSRIQLHDSPTTTFLPHEISECLRSMSPLDRGSKVHAMYFAKWRVITAELIRSTYVRTPFSAKDSRVHNIQAAASLLGNVLRPYSDSRMDEKERSRNLEEILKRAAQFAFTLFSQPAGYDFDWENEQDVQSGSICIFPALVQISDDNGGFIKPPRLFSEAVVRRLDG</sequence>
<organism evidence="3 4">
    <name type="scientific">Massarina eburnea CBS 473.64</name>
    <dbReference type="NCBI Taxonomy" id="1395130"/>
    <lineage>
        <taxon>Eukaryota</taxon>
        <taxon>Fungi</taxon>
        <taxon>Dikarya</taxon>
        <taxon>Ascomycota</taxon>
        <taxon>Pezizomycotina</taxon>
        <taxon>Dothideomycetes</taxon>
        <taxon>Pleosporomycetidae</taxon>
        <taxon>Pleosporales</taxon>
        <taxon>Massarineae</taxon>
        <taxon>Massarinaceae</taxon>
        <taxon>Massarina</taxon>
    </lineage>
</organism>